<accession>A0A6N2TRD8</accession>
<organism evidence="1">
    <name type="scientific">Campylobacter ureolyticus</name>
    <dbReference type="NCBI Taxonomy" id="827"/>
    <lineage>
        <taxon>Bacteria</taxon>
        <taxon>Pseudomonadati</taxon>
        <taxon>Campylobacterota</taxon>
        <taxon>Epsilonproteobacteria</taxon>
        <taxon>Campylobacterales</taxon>
        <taxon>Campylobacteraceae</taxon>
        <taxon>Campylobacter</taxon>
    </lineage>
</organism>
<dbReference type="AlphaFoldDB" id="A0A6N2TRD8"/>
<evidence type="ECO:0000313" key="1">
    <source>
        <dbReference type="EMBL" id="VYT08464.1"/>
    </source>
</evidence>
<proteinExistence type="predicted"/>
<gene>
    <name evidence="1" type="ORF">CULFYP111_01497</name>
</gene>
<name>A0A6N2TRD8_9BACT</name>
<dbReference type="InterPro" id="IPR013389">
    <property type="entry name" value="CRISPR-assoc_prot_Cas8b"/>
</dbReference>
<dbReference type="Pfam" id="PF09484">
    <property type="entry name" value="Cas_TM1802"/>
    <property type="match status" value="1"/>
</dbReference>
<dbReference type="EMBL" id="CACRSK010000007">
    <property type="protein sequence ID" value="VYT08464.1"/>
    <property type="molecule type" value="Genomic_DNA"/>
</dbReference>
<dbReference type="RefSeq" id="WP_156847757.1">
    <property type="nucleotide sequence ID" value="NZ_CACRSK010000007.1"/>
</dbReference>
<protein>
    <submittedName>
        <fullName evidence="1">CRISPR-associated protein (Cas_TM1802)</fullName>
    </submittedName>
</protein>
<reference evidence="1" key="1">
    <citation type="submission" date="2019-11" db="EMBL/GenBank/DDBJ databases">
        <authorList>
            <person name="Feng L."/>
        </authorList>
    </citation>
    <scope>NUCLEOTIDE SEQUENCE</scope>
    <source>
        <strain evidence="1">CUreolyticusLFYP111</strain>
    </source>
</reference>
<sequence>MSLVQKLYNIGNLVSDDDFISLLKTDFDASSYTVLNLNFSVNNQALVKKPTLTKTSLDKLDTFFTKAIGGRGSGYFYLYPNFTYQKESDLYKKFKNTVPTFEKSVLVFANEQNQNLAKPVFEYIKNYEKDELELKTFAKNDYLLIFTINGKTIRELMPEILTNFIQDCAFPHSDIKLQKNIDFITKKEDICGYNPDAKFFTFDNYHDKFKEQITTKLPLSQKSASTIKKGWIYVINNLKFYHKGFEHIIIPSMIKFDKKAYKIILDGFKKMQKIYSLEDKASKEDSFIRKLQKEVGDLEMIKSSYVDLYFTDINIVNLSVKILGSMENLLPSKIRDVGAKMMEQKVCDYYSIGKKKDGFLCLSDYFATYELFVFFGKAKGSLKEFNRLLNKKENEGIKNKILQEKIYLAKLLLGYEKIEYSKLLDKFEHFREFDFENKKKLNDKNIKKWIEFSDNFIQNEDKTIKFLDSINAIKRG</sequence>